<feature type="transmembrane region" description="Helical" evidence="6">
    <location>
        <begin position="250"/>
        <end position="271"/>
    </location>
</feature>
<feature type="transmembrane region" description="Helical" evidence="6">
    <location>
        <begin position="353"/>
        <end position="376"/>
    </location>
</feature>
<dbReference type="InterPro" id="IPR000731">
    <property type="entry name" value="SSD"/>
</dbReference>
<name>A0ABV1RBV4_9ALTE</name>
<keyword evidence="5 6" id="KW-0472">Membrane</keyword>
<dbReference type="Proteomes" id="UP001467690">
    <property type="component" value="Unassembled WGS sequence"/>
</dbReference>
<comment type="caution">
    <text evidence="8">The sequence shown here is derived from an EMBL/GenBank/DDBJ whole genome shotgun (WGS) entry which is preliminary data.</text>
</comment>
<dbReference type="Pfam" id="PF03176">
    <property type="entry name" value="MMPL"/>
    <property type="match status" value="2"/>
</dbReference>
<feature type="domain" description="SSD" evidence="7">
    <location>
        <begin position="250"/>
        <end position="375"/>
    </location>
</feature>
<feature type="transmembrane region" description="Helical" evidence="6">
    <location>
        <begin position="699"/>
        <end position="722"/>
    </location>
</feature>
<feature type="transmembrane region" description="Helical" evidence="6">
    <location>
        <begin position="734"/>
        <end position="756"/>
    </location>
</feature>
<protein>
    <submittedName>
        <fullName evidence="8">MMPL family transporter</fullName>
    </submittedName>
</protein>
<accession>A0ABV1RBV4</accession>
<feature type="transmembrane region" description="Helical" evidence="6">
    <location>
        <begin position="404"/>
        <end position="422"/>
    </location>
</feature>
<evidence type="ECO:0000256" key="1">
    <source>
        <dbReference type="ARBA" id="ARBA00004651"/>
    </source>
</evidence>
<keyword evidence="4 6" id="KW-1133">Transmembrane helix</keyword>
<feature type="transmembrane region" description="Helical" evidence="6">
    <location>
        <begin position="658"/>
        <end position="679"/>
    </location>
</feature>
<feature type="transmembrane region" description="Helical" evidence="6">
    <location>
        <begin position="632"/>
        <end position="652"/>
    </location>
</feature>
<sequence>MKNRFLAMLVSRSGLVMVCSLIAIFVMAFGAQNLYFRGDYKVFFGAENQQLQEFEAMQKTFSKNDNVSIVIEPKSGDVFNHKTLKLVTEITEDAWQTPFSTRVDSLTNYQHTEAEQDDLIVDYLVSEFADIEITQEMIDKTKAVSLNEPLLVNRTVSPSGHVTMVNITVQLPDKLDQTADVVEVATFVRGIENKYSERYPEHNFYLTGIIMMNNSFVEESMGDMMTLVPGMFLAVLLMLSLLLRSVLSTMATLLIIITSILGSMGMFGWMGMYLSTATVSAPTVIMTLAVADCVHIVSSMNYNLRQGMAKRQAIEEAIELNLAPVFITSVTTAIGFLTFNFSDVPPLRDLGNLVAFGVMLAFVLAVTLLPALLNLLPIKVPVQKQGQIGNMEKFADWVVRRQKMLLPVSTLIVVGIAALVPLNKVNDVPTEYFDEDIVFRNASDFMDENLLGVTMLDFALHTNQDSGINDPEFLRVVGDFTTWLRSQERVDHVISLSDTFKRLNQNMNADDPAMYKLPQQQDLAAQYLLMYEMSLPYGLDLNNQLNINKSSLRITVTMDNLGSGEIVEMENDVRQWFAQNAPTIDVTAASPSLMFAHIGEKNMQSMLVGSSLALVLISILLIFALRSFKYGLISLIPNLAPAAMGFGIWAVFVGQVNLGLSIVTSMCLGIVVDDTVHFLSKYKRARDKGQTAEQAVRYAFASVGRALWITTLVLFTGFMVLAQSSFSLNGDMGLLTAMIIVLALAVDFLFLPAFLLKFDKKVYQGGETEYVEQNESKTMA</sequence>
<gene>
    <name evidence="8" type="ORF">ABS311_00410</name>
</gene>
<proteinExistence type="predicted"/>
<feature type="transmembrane region" description="Helical" evidence="6">
    <location>
        <begin position="224"/>
        <end position="243"/>
    </location>
</feature>
<feature type="transmembrane region" description="Helical" evidence="6">
    <location>
        <begin position="318"/>
        <end position="341"/>
    </location>
</feature>
<evidence type="ECO:0000313" key="8">
    <source>
        <dbReference type="EMBL" id="MER2490350.1"/>
    </source>
</evidence>
<dbReference type="EMBL" id="JBELOE010000049">
    <property type="protein sequence ID" value="MER2490350.1"/>
    <property type="molecule type" value="Genomic_DNA"/>
</dbReference>
<reference evidence="8 9" key="1">
    <citation type="submission" date="2024-06" db="EMBL/GenBank/DDBJ databases">
        <authorList>
            <person name="Chen R.Y."/>
        </authorList>
    </citation>
    <scope>NUCLEOTIDE SEQUENCE [LARGE SCALE GENOMIC DNA]</scope>
    <source>
        <strain evidence="8 9">D2</strain>
    </source>
</reference>
<dbReference type="PROSITE" id="PS50156">
    <property type="entry name" value="SSD"/>
    <property type="match status" value="1"/>
</dbReference>
<evidence type="ECO:0000256" key="3">
    <source>
        <dbReference type="ARBA" id="ARBA00022692"/>
    </source>
</evidence>
<dbReference type="PANTHER" id="PTHR33406">
    <property type="entry name" value="MEMBRANE PROTEIN MJ1562-RELATED"/>
    <property type="match status" value="1"/>
</dbReference>
<organism evidence="8 9">
    <name type="scientific">Catenovulum sediminis</name>
    <dbReference type="NCBI Taxonomy" id="1740262"/>
    <lineage>
        <taxon>Bacteria</taxon>
        <taxon>Pseudomonadati</taxon>
        <taxon>Pseudomonadota</taxon>
        <taxon>Gammaproteobacteria</taxon>
        <taxon>Alteromonadales</taxon>
        <taxon>Alteromonadaceae</taxon>
        <taxon>Catenovulum</taxon>
    </lineage>
</organism>
<keyword evidence="2" id="KW-1003">Cell membrane</keyword>
<evidence type="ECO:0000256" key="2">
    <source>
        <dbReference type="ARBA" id="ARBA00022475"/>
    </source>
</evidence>
<dbReference type="RefSeq" id="WP_143870526.1">
    <property type="nucleotide sequence ID" value="NZ_CP041660.1"/>
</dbReference>
<dbReference type="Gene3D" id="1.20.1640.10">
    <property type="entry name" value="Multidrug efflux transporter AcrB transmembrane domain"/>
    <property type="match status" value="2"/>
</dbReference>
<dbReference type="SUPFAM" id="SSF82866">
    <property type="entry name" value="Multidrug efflux transporter AcrB transmembrane domain"/>
    <property type="match status" value="2"/>
</dbReference>
<evidence type="ECO:0000256" key="4">
    <source>
        <dbReference type="ARBA" id="ARBA00022989"/>
    </source>
</evidence>
<dbReference type="PANTHER" id="PTHR33406:SF12">
    <property type="entry name" value="BLR2997 PROTEIN"/>
    <property type="match status" value="1"/>
</dbReference>
<keyword evidence="3 6" id="KW-0812">Transmembrane</keyword>
<comment type="subcellular location">
    <subcellularLocation>
        <location evidence="1">Cell membrane</location>
        <topology evidence="1">Multi-pass membrane protein</topology>
    </subcellularLocation>
</comment>
<dbReference type="InterPro" id="IPR050545">
    <property type="entry name" value="Mycobact_MmpL"/>
</dbReference>
<feature type="transmembrane region" description="Helical" evidence="6">
    <location>
        <begin position="277"/>
        <end position="297"/>
    </location>
</feature>
<evidence type="ECO:0000256" key="5">
    <source>
        <dbReference type="ARBA" id="ARBA00023136"/>
    </source>
</evidence>
<evidence type="ECO:0000313" key="9">
    <source>
        <dbReference type="Proteomes" id="UP001467690"/>
    </source>
</evidence>
<dbReference type="InterPro" id="IPR004869">
    <property type="entry name" value="MMPL_dom"/>
</dbReference>
<evidence type="ECO:0000256" key="6">
    <source>
        <dbReference type="SAM" id="Phobius"/>
    </source>
</evidence>
<evidence type="ECO:0000259" key="7">
    <source>
        <dbReference type="PROSITE" id="PS50156"/>
    </source>
</evidence>
<keyword evidence="9" id="KW-1185">Reference proteome</keyword>
<feature type="transmembrane region" description="Helical" evidence="6">
    <location>
        <begin position="606"/>
        <end position="625"/>
    </location>
</feature>